<proteinExistence type="predicted"/>
<dbReference type="InterPro" id="IPR016032">
    <property type="entry name" value="Sig_transdc_resp-reg_C-effctor"/>
</dbReference>
<dbReference type="Gene3D" id="3.40.50.2300">
    <property type="match status" value="1"/>
</dbReference>
<dbReference type="SUPFAM" id="SSF46894">
    <property type="entry name" value="C-terminal effector domain of the bipartite response regulators"/>
    <property type="match status" value="1"/>
</dbReference>
<reference evidence="5" key="1">
    <citation type="submission" date="2016-06" db="EMBL/GenBank/DDBJ databases">
        <title>Complete genome sequence of Actinoalloteichus fjordicus DSM 46855 (=ADI127-17), type strain of the new species Actinoalloteichus fjordicus.</title>
        <authorList>
            <person name="Ruckert C."/>
            <person name="Nouioui I."/>
            <person name="Willmese J."/>
            <person name="van Wezel G."/>
            <person name="Klenk H.-P."/>
            <person name="Kalinowski J."/>
            <person name="Zotchev S.B."/>
        </authorList>
    </citation>
    <scope>NUCLEOTIDE SEQUENCE [LARGE SCALE GENOMIC DNA]</scope>
    <source>
        <strain evidence="5">ADI127-7</strain>
    </source>
</reference>
<evidence type="ECO:0000256" key="2">
    <source>
        <dbReference type="PROSITE-ProRule" id="PRU00169"/>
    </source>
</evidence>
<dbReference type="GO" id="GO:0006355">
    <property type="term" value="P:regulation of DNA-templated transcription"/>
    <property type="evidence" value="ECO:0007669"/>
    <property type="project" value="InterPro"/>
</dbReference>
<dbReference type="GO" id="GO:0003677">
    <property type="term" value="F:DNA binding"/>
    <property type="evidence" value="ECO:0007669"/>
    <property type="project" value="UniProtKB-KW"/>
</dbReference>
<dbReference type="InterPro" id="IPR001789">
    <property type="entry name" value="Sig_transdc_resp-reg_receiver"/>
</dbReference>
<evidence type="ECO:0000313" key="5">
    <source>
        <dbReference type="Proteomes" id="UP000185511"/>
    </source>
</evidence>
<name>A0AAC9LB12_9PSEU</name>
<dbReference type="GO" id="GO:0000160">
    <property type="term" value="P:phosphorelay signal transduction system"/>
    <property type="evidence" value="ECO:0007669"/>
    <property type="project" value="InterPro"/>
</dbReference>
<accession>A0AAC9LB12</accession>
<dbReference type="InterPro" id="IPR039420">
    <property type="entry name" value="WalR-like"/>
</dbReference>
<keyword evidence="2" id="KW-0597">Phosphoprotein</keyword>
<protein>
    <submittedName>
        <fullName evidence="4">Two component transcriptional regulator, LuxR family</fullName>
    </submittedName>
</protein>
<evidence type="ECO:0000256" key="1">
    <source>
        <dbReference type="ARBA" id="ARBA00023125"/>
    </source>
</evidence>
<keyword evidence="5" id="KW-1185">Reference proteome</keyword>
<evidence type="ECO:0000313" key="4">
    <source>
        <dbReference type="EMBL" id="APU14613.1"/>
    </source>
</evidence>
<dbReference type="Proteomes" id="UP000185511">
    <property type="component" value="Chromosome"/>
</dbReference>
<keyword evidence="1" id="KW-0238">DNA-binding</keyword>
<dbReference type="EMBL" id="CP016076">
    <property type="protein sequence ID" value="APU14613.1"/>
    <property type="molecule type" value="Genomic_DNA"/>
</dbReference>
<dbReference type="AlphaFoldDB" id="A0AAC9LB12"/>
<dbReference type="PANTHER" id="PTHR43214">
    <property type="entry name" value="TWO-COMPONENT RESPONSE REGULATOR"/>
    <property type="match status" value="1"/>
</dbReference>
<gene>
    <name evidence="4" type="ORF">UA74_12775</name>
</gene>
<dbReference type="InterPro" id="IPR011006">
    <property type="entry name" value="CheY-like_superfamily"/>
</dbReference>
<evidence type="ECO:0000259" key="3">
    <source>
        <dbReference type="PROSITE" id="PS50110"/>
    </source>
</evidence>
<feature type="modified residue" description="4-aspartylphosphate" evidence="2">
    <location>
        <position position="53"/>
    </location>
</feature>
<dbReference type="RefSeq" id="WP_075740449.1">
    <property type="nucleotide sequence ID" value="NZ_CP016076.1"/>
</dbReference>
<sequence length="212" mass="23120">MITVSFVDDDQMLLDGLAAWLSSVPDLRLLGTMRTVDELLAAPGARPQVVVLDLLLADRSDPVENVRRLVTADVQVLVASVVPHVEHGVDVVRAGALGYLTKDHALDVLADAIRQVAAGETVYSTELAYSWSRDTRPERPRLAAQERAVLVAYASGMTLTAAARRAGVQPATAKKYLAKVKEKYRELGRATYTKLDLANRVREDGLARYPLS</sequence>
<dbReference type="SUPFAM" id="SSF52172">
    <property type="entry name" value="CheY-like"/>
    <property type="match status" value="1"/>
</dbReference>
<dbReference type="KEGG" id="acad:UA74_12775"/>
<dbReference type="PROSITE" id="PS50110">
    <property type="entry name" value="RESPONSE_REGULATORY"/>
    <property type="match status" value="1"/>
</dbReference>
<organism evidence="4 5">
    <name type="scientific">Actinoalloteichus fjordicus</name>
    <dbReference type="NCBI Taxonomy" id="1612552"/>
    <lineage>
        <taxon>Bacteria</taxon>
        <taxon>Bacillati</taxon>
        <taxon>Actinomycetota</taxon>
        <taxon>Actinomycetes</taxon>
        <taxon>Pseudonocardiales</taxon>
        <taxon>Pseudonocardiaceae</taxon>
        <taxon>Actinoalloteichus</taxon>
    </lineage>
</organism>
<feature type="domain" description="Response regulatory" evidence="3">
    <location>
        <begin position="3"/>
        <end position="117"/>
    </location>
</feature>